<dbReference type="PANTHER" id="PTHR24346">
    <property type="entry name" value="MAP/MICROTUBULE AFFINITY-REGULATING KINASE"/>
    <property type="match status" value="1"/>
</dbReference>
<keyword evidence="4 7" id="KW-0547">Nucleotide-binding</keyword>
<evidence type="ECO:0000256" key="6">
    <source>
        <dbReference type="ARBA" id="ARBA00022840"/>
    </source>
</evidence>
<dbReference type="PROSITE" id="PS00107">
    <property type="entry name" value="PROTEIN_KINASE_ATP"/>
    <property type="match status" value="1"/>
</dbReference>
<sequence>MEKTTAIAQELQAALKEEEVPTKSVAAAQEFSGQSTSSSTDEPKRRESVLESNGYEVQKTIGTGAFSSVKKAFCKTLNHTVAIKIVSKQKATKEVRTKFLPREIELVRGLKHPNLIRFYECIETTMRFYIIMQYAENGSLLQLIRKEKFLPEKRAKSYFSQLINAVEYIHKMGVVHRDIKCENIVFDENFTLKLIDFGFARGNMLPVMAGGKMKPVLSKTFCGSHAYASPEILKSIPYQPQLSDIWAVGVVLYTMVFGRLPFSNQTNVVVLIKQVADGPKFPKDRCVSEECKYVILRILRPAEVRISIEEMRRLPWLNEEDSGYDEAAGFEKRYEKKMKLDHGPELSCNVMAVLGGAVAPVKNYNTCSNSDDVDVGKINSGKITSEQQQQQPRQQSTTSPSVLNRKLAVPK</sequence>
<dbReference type="PROSITE" id="PS00108">
    <property type="entry name" value="PROTEIN_KINASE_ST"/>
    <property type="match status" value="1"/>
</dbReference>
<dbReference type="AlphaFoldDB" id="A0A8D8D7E6"/>
<feature type="region of interest" description="Disordered" evidence="9">
    <location>
        <begin position="16"/>
        <end position="51"/>
    </location>
</feature>
<proteinExistence type="inferred from homology"/>
<dbReference type="FunFam" id="3.30.200.20:FF:000042">
    <property type="entry name" value="Aurora kinase A"/>
    <property type="match status" value="1"/>
</dbReference>
<dbReference type="GO" id="GO:0005524">
    <property type="term" value="F:ATP binding"/>
    <property type="evidence" value="ECO:0007669"/>
    <property type="project" value="UniProtKB-UniRule"/>
</dbReference>
<evidence type="ECO:0000256" key="7">
    <source>
        <dbReference type="PROSITE-ProRule" id="PRU10141"/>
    </source>
</evidence>
<dbReference type="Pfam" id="PF00069">
    <property type="entry name" value="Pkinase"/>
    <property type="match status" value="1"/>
</dbReference>
<keyword evidence="2 8" id="KW-0723">Serine/threonine-protein kinase</keyword>
<keyword evidence="5 11" id="KW-0418">Kinase</keyword>
<dbReference type="EMBL" id="HBUE01073604">
    <property type="protein sequence ID" value="CAG6473809.1"/>
    <property type="molecule type" value="Transcribed_RNA"/>
</dbReference>
<evidence type="ECO:0000256" key="2">
    <source>
        <dbReference type="ARBA" id="ARBA00022527"/>
    </source>
</evidence>
<evidence type="ECO:0000256" key="9">
    <source>
        <dbReference type="SAM" id="MobiDB-lite"/>
    </source>
</evidence>
<evidence type="ECO:0000256" key="5">
    <source>
        <dbReference type="ARBA" id="ARBA00022777"/>
    </source>
</evidence>
<feature type="domain" description="Protein kinase" evidence="10">
    <location>
        <begin position="55"/>
        <end position="317"/>
    </location>
</feature>
<dbReference type="GO" id="GO:0004674">
    <property type="term" value="F:protein serine/threonine kinase activity"/>
    <property type="evidence" value="ECO:0007669"/>
    <property type="project" value="UniProtKB-KW"/>
</dbReference>
<dbReference type="FunFam" id="1.10.510.10:FF:000658">
    <property type="entry name" value="Protein CBG12184"/>
    <property type="match status" value="1"/>
</dbReference>
<dbReference type="InterPro" id="IPR008271">
    <property type="entry name" value="Ser/Thr_kinase_AS"/>
</dbReference>
<dbReference type="PANTHER" id="PTHR24346:SF30">
    <property type="entry name" value="MATERNAL EMBRYONIC LEUCINE ZIPPER KINASE"/>
    <property type="match status" value="1"/>
</dbReference>
<dbReference type="GO" id="GO:0035556">
    <property type="term" value="P:intracellular signal transduction"/>
    <property type="evidence" value="ECO:0007669"/>
    <property type="project" value="TreeGrafter"/>
</dbReference>
<dbReference type="PROSITE" id="PS50011">
    <property type="entry name" value="PROTEIN_KINASE_DOM"/>
    <property type="match status" value="1"/>
</dbReference>
<dbReference type="EMBL" id="HBUE01256744">
    <property type="protein sequence ID" value="CAG6556953.1"/>
    <property type="molecule type" value="Transcribed_RNA"/>
</dbReference>
<dbReference type="InterPro" id="IPR000719">
    <property type="entry name" value="Prot_kinase_dom"/>
</dbReference>
<feature type="compositionally biased region" description="Polar residues" evidence="9">
    <location>
        <begin position="31"/>
        <end position="40"/>
    </location>
</feature>
<dbReference type="Gene3D" id="1.10.510.10">
    <property type="entry name" value="Transferase(Phosphotransferase) domain 1"/>
    <property type="match status" value="1"/>
</dbReference>
<dbReference type="GO" id="GO:0005737">
    <property type="term" value="C:cytoplasm"/>
    <property type="evidence" value="ECO:0007669"/>
    <property type="project" value="TreeGrafter"/>
</dbReference>
<dbReference type="InterPro" id="IPR017441">
    <property type="entry name" value="Protein_kinase_ATP_BS"/>
</dbReference>
<feature type="region of interest" description="Disordered" evidence="9">
    <location>
        <begin position="378"/>
        <end position="411"/>
    </location>
</feature>
<evidence type="ECO:0000256" key="1">
    <source>
        <dbReference type="ARBA" id="ARBA00011738"/>
    </source>
</evidence>
<protein>
    <submittedName>
        <fullName evidence="11">Testis-specific serine/threonine-protein kinase 4</fullName>
    </submittedName>
</protein>
<keyword evidence="3" id="KW-0808">Transferase</keyword>
<dbReference type="SUPFAM" id="SSF56112">
    <property type="entry name" value="Protein kinase-like (PK-like)"/>
    <property type="match status" value="1"/>
</dbReference>
<comment type="similarity">
    <text evidence="8">Belongs to the protein kinase superfamily.</text>
</comment>
<evidence type="ECO:0000256" key="3">
    <source>
        <dbReference type="ARBA" id="ARBA00022679"/>
    </source>
</evidence>
<dbReference type="SMART" id="SM00220">
    <property type="entry name" value="S_TKc"/>
    <property type="match status" value="1"/>
</dbReference>
<dbReference type="InterPro" id="IPR011009">
    <property type="entry name" value="Kinase-like_dom_sf"/>
</dbReference>
<evidence type="ECO:0000313" key="11">
    <source>
        <dbReference type="EMBL" id="CAG6505654.1"/>
    </source>
</evidence>
<dbReference type="EMBL" id="HBUE01151742">
    <property type="protein sequence ID" value="CAG6505651.1"/>
    <property type="molecule type" value="Transcribed_RNA"/>
</dbReference>
<evidence type="ECO:0000256" key="4">
    <source>
        <dbReference type="ARBA" id="ARBA00022741"/>
    </source>
</evidence>
<comment type="subunit">
    <text evidence="1">Homodimer.</text>
</comment>
<keyword evidence="6 7" id="KW-0067">ATP-binding</keyword>
<evidence type="ECO:0000256" key="8">
    <source>
        <dbReference type="RuleBase" id="RU000304"/>
    </source>
</evidence>
<evidence type="ECO:0000259" key="10">
    <source>
        <dbReference type="PROSITE" id="PS50011"/>
    </source>
</evidence>
<organism evidence="11">
    <name type="scientific">Culex pipiens</name>
    <name type="common">House mosquito</name>
    <dbReference type="NCBI Taxonomy" id="7175"/>
    <lineage>
        <taxon>Eukaryota</taxon>
        <taxon>Metazoa</taxon>
        <taxon>Ecdysozoa</taxon>
        <taxon>Arthropoda</taxon>
        <taxon>Hexapoda</taxon>
        <taxon>Insecta</taxon>
        <taxon>Pterygota</taxon>
        <taxon>Neoptera</taxon>
        <taxon>Endopterygota</taxon>
        <taxon>Diptera</taxon>
        <taxon>Nematocera</taxon>
        <taxon>Culicoidea</taxon>
        <taxon>Culicidae</taxon>
        <taxon>Culicinae</taxon>
        <taxon>Culicini</taxon>
        <taxon>Culex</taxon>
        <taxon>Culex</taxon>
    </lineage>
</organism>
<dbReference type="CDD" id="cd14162">
    <property type="entry name" value="STKc_TSSK4-like"/>
    <property type="match status" value="1"/>
</dbReference>
<dbReference type="EMBL" id="HBUE01256742">
    <property type="protein sequence ID" value="CAG6556950.1"/>
    <property type="molecule type" value="Transcribed_RNA"/>
</dbReference>
<reference evidence="11" key="1">
    <citation type="submission" date="2021-05" db="EMBL/GenBank/DDBJ databases">
        <authorList>
            <person name="Alioto T."/>
            <person name="Alioto T."/>
            <person name="Gomez Garrido J."/>
        </authorList>
    </citation>
    <scope>NUCLEOTIDE SEQUENCE</scope>
</reference>
<feature type="binding site" evidence="7">
    <location>
        <position position="84"/>
    </location>
    <ligand>
        <name>ATP</name>
        <dbReference type="ChEBI" id="CHEBI:30616"/>
    </ligand>
</feature>
<name>A0A8D8D7E6_CULPI</name>
<feature type="compositionally biased region" description="Low complexity" evidence="9">
    <location>
        <begin position="384"/>
        <end position="401"/>
    </location>
</feature>
<dbReference type="EMBL" id="HBUE01151744">
    <property type="protein sequence ID" value="CAG6505654.1"/>
    <property type="molecule type" value="Transcribed_RNA"/>
</dbReference>
<dbReference type="InterPro" id="IPR047908">
    <property type="entry name" value="TSSK4_cat"/>
</dbReference>
<accession>A0A8D8D7E6</accession>